<dbReference type="InterPro" id="IPR025528">
    <property type="entry name" value="BrnA_antitoxin"/>
</dbReference>
<keyword evidence="3" id="KW-1185">Reference proteome</keyword>
<organism evidence="2 3">
    <name type="scientific">Candidatus Thiodictyon syntrophicum</name>
    <dbReference type="NCBI Taxonomy" id="1166950"/>
    <lineage>
        <taxon>Bacteria</taxon>
        <taxon>Pseudomonadati</taxon>
        <taxon>Pseudomonadota</taxon>
        <taxon>Gammaproteobacteria</taxon>
        <taxon>Chromatiales</taxon>
        <taxon>Chromatiaceae</taxon>
        <taxon>Thiodictyon</taxon>
    </lineage>
</organism>
<gene>
    <name evidence="2" type="ORF">THSYN_26900</name>
</gene>
<reference evidence="2 3" key="1">
    <citation type="submission" date="2017-03" db="EMBL/GenBank/DDBJ databases">
        <title>Complete genome sequence of Candidatus 'Thiodictyon syntrophicum' sp. nov. strain Cad16T, a photolithoautotroph purple sulfur bacterium isolated from an alpine meromictic lake.</title>
        <authorList>
            <person name="Luedin S.M."/>
            <person name="Pothier J.F."/>
            <person name="Danza F."/>
            <person name="Storelli N."/>
            <person name="Wittwer M."/>
            <person name="Tonolla M."/>
        </authorList>
    </citation>
    <scope>NUCLEOTIDE SEQUENCE [LARGE SCALE GENOMIC DNA]</scope>
    <source>
        <strain evidence="2 3">Cad16T</strain>
    </source>
</reference>
<accession>A0A2K8UGG4</accession>
<name>A0A2K8UGG4_9GAMM</name>
<evidence type="ECO:0000256" key="1">
    <source>
        <dbReference type="SAM" id="MobiDB-lite"/>
    </source>
</evidence>
<evidence type="ECO:0008006" key="4">
    <source>
        <dbReference type="Google" id="ProtNLM"/>
    </source>
</evidence>
<evidence type="ECO:0000313" key="2">
    <source>
        <dbReference type="EMBL" id="AUB84211.1"/>
    </source>
</evidence>
<dbReference type="RefSeq" id="WP_100921877.1">
    <property type="nucleotide sequence ID" value="NZ_CP020370.1"/>
</dbReference>
<dbReference type="AlphaFoldDB" id="A0A2K8UGG4"/>
<protein>
    <recommendedName>
        <fullName evidence="4">3-oxoacyl-ACP synthase</fullName>
    </recommendedName>
</protein>
<dbReference type="OrthoDB" id="9796641at2"/>
<dbReference type="Pfam" id="PF14384">
    <property type="entry name" value="BrnA_antitoxin"/>
    <property type="match status" value="1"/>
</dbReference>
<sequence length="105" mass="11640">MNKEHGRSATAKGAEENTDWEKLRALPDSEVLFTDDAPATLPEDWADALAHTGLPVPPRKTQIALRVDDDVLEWFKAQGVGYQTRMNAVLRAFRDAHVRSAGAQQ</sequence>
<dbReference type="EMBL" id="CP020370">
    <property type="protein sequence ID" value="AUB84211.1"/>
    <property type="molecule type" value="Genomic_DNA"/>
</dbReference>
<proteinExistence type="predicted"/>
<dbReference type="KEGG" id="tsy:THSYN_26900"/>
<feature type="region of interest" description="Disordered" evidence="1">
    <location>
        <begin position="1"/>
        <end position="21"/>
    </location>
</feature>
<evidence type="ECO:0000313" key="3">
    <source>
        <dbReference type="Proteomes" id="UP000232638"/>
    </source>
</evidence>
<dbReference type="Proteomes" id="UP000232638">
    <property type="component" value="Chromosome"/>
</dbReference>